<dbReference type="RefSeq" id="WP_049647335.1">
    <property type="nucleotide sequence ID" value="NZ_CABHYS010000012.1"/>
</dbReference>
<evidence type="ECO:0000313" key="1">
    <source>
        <dbReference type="EMBL" id="CNH59324.1"/>
    </source>
</evidence>
<organism evidence="1 2">
    <name type="scientific">Yersinia mollaretii</name>
    <dbReference type="NCBI Taxonomy" id="33060"/>
    <lineage>
        <taxon>Bacteria</taxon>
        <taxon>Pseudomonadati</taxon>
        <taxon>Pseudomonadota</taxon>
        <taxon>Gammaproteobacteria</taxon>
        <taxon>Enterobacterales</taxon>
        <taxon>Yersiniaceae</taxon>
        <taxon>Yersinia</taxon>
    </lineage>
</organism>
<gene>
    <name evidence="1" type="ORF">ERS008502_00885</name>
</gene>
<accession>A0AA36LJM6</accession>
<proteinExistence type="predicted"/>
<dbReference type="AlphaFoldDB" id="A0AA36LJM6"/>
<comment type="caution">
    <text evidence="1">The sequence shown here is derived from an EMBL/GenBank/DDBJ whole genome shotgun (WGS) entry which is preliminary data.</text>
</comment>
<name>A0AA36LJM6_YERMO</name>
<dbReference type="Proteomes" id="UP000040841">
    <property type="component" value="Unassembled WGS sequence"/>
</dbReference>
<reference evidence="1 2" key="1">
    <citation type="submission" date="2015-03" db="EMBL/GenBank/DDBJ databases">
        <authorList>
            <consortium name="Pathogen Informatics"/>
            <person name="Murphy D."/>
        </authorList>
    </citation>
    <scope>NUCLEOTIDE SEQUENCE [LARGE SCALE GENOMIC DNA]</scope>
    <source>
        <strain evidence="1 2">FE82747</strain>
    </source>
</reference>
<evidence type="ECO:0000313" key="2">
    <source>
        <dbReference type="Proteomes" id="UP000040841"/>
    </source>
</evidence>
<sequence>MKKRSKNDLALMGLQMLKEGKDRRDVKRFFTAHRINARKAITLLCKQEMVLIRAEHLRQQQ</sequence>
<dbReference type="EMBL" id="CQBM01000001">
    <property type="protein sequence ID" value="CNH59324.1"/>
    <property type="molecule type" value="Genomic_DNA"/>
</dbReference>
<protein>
    <submittedName>
        <fullName evidence="1">Uncharacterized protein</fullName>
    </submittedName>
</protein>